<dbReference type="EMBL" id="MH791397">
    <property type="protein sequence ID" value="QAX97484.1"/>
    <property type="molecule type" value="Genomic_DNA"/>
</dbReference>
<evidence type="ECO:0000313" key="2">
    <source>
        <dbReference type="Proteomes" id="UP000289690"/>
    </source>
</evidence>
<name>A0A411B781_9CAUD</name>
<reference evidence="1 2" key="1">
    <citation type="submission" date="2018-08" db="EMBL/GenBank/DDBJ databases">
        <title>EfsSzw_1, Complete genome sequences of 3 novel enterobacteria, Pakpunavirus like phages.</title>
        <authorList>
            <person name="Yuan S."/>
            <person name="Ma Y."/>
            <person name="Liu Q."/>
        </authorList>
    </citation>
    <scope>NUCLEOTIDE SEQUENCE [LARGE SCALE GENOMIC DNA]</scope>
</reference>
<dbReference type="Proteomes" id="UP000289690">
    <property type="component" value="Segment"/>
</dbReference>
<accession>A0A411B781</accession>
<sequence>MEKIFKTKSYRVTYTNSNGVDHFSGRYILENLWLLNMVKQGTAKIKKI</sequence>
<organism evidence="1 2">
    <name type="scientific">Enterococcus phage EfsSzw-1</name>
    <dbReference type="NCBI Taxonomy" id="2419745"/>
    <lineage>
        <taxon>Viruses</taxon>
        <taxon>Duplodnaviria</taxon>
        <taxon>Heunggongvirae</taxon>
        <taxon>Uroviricota</taxon>
        <taxon>Caudoviricetes</taxon>
        <taxon>Herelleviridae</taxon>
        <taxon>Brockvirinae</taxon>
        <taxon>Schiekvirus</taxon>
        <taxon>Schiekvirus Efsszw1</taxon>
    </lineage>
</organism>
<evidence type="ECO:0000313" key="1">
    <source>
        <dbReference type="EMBL" id="QAX97484.1"/>
    </source>
</evidence>
<keyword evidence="2" id="KW-1185">Reference proteome</keyword>
<protein>
    <submittedName>
        <fullName evidence="1">Uncharacterized protein</fullName>
    </submittedName>
</protein>
<gene>
    <name evidence="1" type="ORF">EfsSzw1_9</name>
</gene>
<proteinExistence type="predicted"/>